<dbReference type="EMBL" id="JBHTMB010000078">
    <property type="protein sequence ID" value="MFD1233690.1"/>
    <property type="molecule type" value="Genomic_DNA"/>
</dbReference>
<evidence type="ECO:0008006" key="4">
    <source>
        <dbReference type="Google" id="ProtNLM"/>
    </source>
</evidence>
<proteinExistence type="predicted"/>
<feature type="compositionally biased region" description="Low complexity" evidence="1">
    <location>
        <begin position="54"/>
        <end position="70"/>
    </location>
</feature>
<evidence type="ECO:0000313" key="2">
    <source>
        <dbReference type="EMBL" id="MFD1233690.1"/>
    </source>
</evidence>
<organism evidence="2 3">
    <name type="scientific">Pseudonocardia benzenivorans</name>
    <dbReference type="NCBI Taxonomy" id="228005"/>
    <lineage>
        <taxon>Bacteria</taxon>
        <taxon>Bacillati</taxon>
        <taxon>Actinomycetota</taxon>
        <taxon>Actinomycetes</taxon>
        <taxon>Pseudonocardiales</taxon>
        <taxon>Pseudonocardiaceae</taxon>
        <taxon>Pseudonocardia</taxon>
    </lineage>
</organism>
<feature type="region of interest" description="Disordered" evidence="1">
    <location>
        <begin position="46"/>
        <end position="73"/>
    </location>
</feature>
<dbReference type="Proteomes" id="UP001597182">
    <property type="component" value="Unassembled WGS sequence"/>
</dbReference>
<name>A0ABW3VH62_9PSEU</name>
<protein>
    <recommendedName>
        <fullName evidence="4">Sugar transport protein</fullName>
    </recommendedName>
</protein>
<evidence type="ECO:0000256" key="1">
    <source>
        <dbReference type="SAM" id="MobiDB-lite"/>
    </source>
</evidence>
<gene>
    <name evidence="2" type="ORF">ACFQ34_10380</name>
</gene>
<accession>A0ABW3VH62</accession>
<reference evidence="3" key="1">
    <citation type="journal article" date="2019" name="Int. J. Syst. Evol. Microbiol.">
        <title>The Global Catalogue of Microorganisms (GCM) 10K type strain sequencing project: providing services to taxonomists for standard genome sequencing and annotation.</title>
        <authorList>
            <consortium name="The Broad Institute Genomics Platform"/>
            <consortium name="The Broad Institute Genome Sequencing Center for Infectious Disease"/>
            <person name="Wu L."/>
            <person name="Ma J."/>
        </authorList>
    </citation>
    <scope>NUCLEOTIDE SEQUENCE [LARGE SCALE GENOMIC DNA]</scope>
    <source>
        <strain evidence="3">CCUG 49018</strain>
    </source>
</reference>
<sequence>MATASMIGTIIEFYDFFSYGTAAALVFNKVYFPELGAAQGTALAVSRSSRGRSARSSSGTPATGSAADAPSCRRCCSWASPRS</sequence>
<dbReference type="RefSeq" id="WP_234027785.1">
    <property type="nucleotide sequence ID" value="NZ_BAABKS010000033.1"/>
</dbReference>
<keyword evidence="3" id="KW-1185">Reference proteome</keyword>
<comment type="caution">
    <text evidence="2">The sequence shown here is derived from an EMBL/GenBank/DDBJ whole genome shotgun (WGS) entry which is preliminary data.</text>
</comment>
<evidence type="ECO:0000313" key="3">
    <source>
        <dbReference type="Proteomes" id="UP001597182"/>
    </source>
</evidence>